<dbReference type="OrthoDB" id="7061986at2"/>
<dbReference type="EMBL" id="FNNZ01000013">
    <property type="protein sequence ID" value="SDX06685.1"/>
    <property type="molecule type" value="Genomic_DNA"/>
</dbReference>
<gene>
    <name evidence="2" type="ORF">SAMN05421783_113102</name>
</gene>
<organism evidence="2 3">
    <name type="scientific">Thiocapsa roseopersicina</name>
    <dbReference type="NCBI Taxonomy" id="1058"/>
    <lineage>
        <taxon>Bacteria</taxon>
        <taxon>Pseudomonadati</taxon>
        <taxon>Pseudomonadota</taxon>
        <taxon>Gammaproteobacteria</taxon>
        <taxon>Chromatiales</taxon>
        <taxon>Chromatiaceae</taxon>
        <taxon>Thiocapsa</taxon>
    </lineage>
</organism>
<accession>A0A1H2YNW8</accession>
<name>A0A1H2YNW8_THIRO</name>
<dbReference type="STRING" id="1058.SAMN05421783_113102"/>
<sequence length="185" mass="20136">MLRPGLAHVRELLQSNRLIRRHLEHRDRELALLGMVLSRLPDPLRAHCRDAVLADGVLTLFLDSPAWVTRARFLIEDLTRALEREGVAKVITQVRVRAQGDGVDTLGAKPRGAVEGQRSGGNRLTDRALAHLFGAADGMSDPLLAEIFRRFAKNHTPTALTAAGDGRDEAQGSRGVGKTPASQSD</sequence>
<evidence type="ECO:0008006" key="4">
    <source>
        <dbReference type="Google" id="ProtNLM"/>
    </source>
</evidence>
<reference evidence="3" key="1">
    <citation type="submission" date="2016-10" db="EMBL/GenBank/DDBJ databases">
        <authorList>
            <person name="Varghese N."/>
            <person name="Submissions S."/>
        </authorList>
    </citation>
    <scope>NUCLEOTIDE SEQUENCE [LARGE SCALE GENOMIC DNA]</scope>
    <source>
        <strain evidence="3">DSM 217</strain>
    </source>
</reference>
<dbReference type="Proteomes" id="UP000198816">
    <property type="component" value="Unassembled WGS sequence"/>
</dbReference>
<dbReference type="Pfam" id="PF05258">
    <property type="entry name" value="DciA"/>
    <property type="match status" value="1"/>
</dbReference>
<dbReference type="InterPro" id="IPR007922">
    <property type="entry name" value="DciA-like"/>
</dbReference>
<keyword evidence="3" id="KW-1185">Reference proteome</keyword>
<evidence type="ECO:0000313" key="2">
    <source>
        <dbReference type="EMBL" id="SDX06685.1"/>
    </source>
</evidence>
<proteinExistence type="predicted"/>
<protein>
    <recommendedName>
        <fullName evidence="4">DUF721 domain-containing protein</fullName>
    </recommendedName>
</protein>
<feature type="region of interest" description="Disordered" evidence="1">
    <location>
        <begin position="159"/>
        <end position="185"/>
    </location>
</feature>
<dbReference type="RefSeq" id="WP_093033425.1">
    <property type="nucleotide sequence ID" value="NZ_FNNZ01000013.1"/>
</dbReference>
<dbReference type="AlphaFoldDB" id="A0A1H2YNW8"/>
<evidence type="ECO:0000313" key="3">
    <source>
        <dbReference type="Proteomes" id="UP000198816"/>
    </source>
</evidence>
<evidence type="ECO:0000256" key="1">
    <source>
        <dbReference type="SAM" id="MobiDB-lite"/>
    </source>
</evidence>